<gene>
    <name evidence="1" type="ORF">S12H4_16496</name>
</gene>
<reference evidence="1" key="1">
    <citation type="journal article" date="2014" name="Front. Microbiol.">
        <title>High frequency of phylogenetically diverse reductive dehalogenase-homologous genes in deep subseafloor sedimentary metagenomes.</title>
        <authorList>
            <person name="Kawai M."/>
            <person name="Futagami T."/>
            <person name="Toyoda A."/>
            <person name="Takaki Y."/>
            <person name="Nishi S."/>
            <person name="Hori S."/>
            <person name="Arai W."/>
            <person name="Tsubouchi T."/>
            <person name="Morono Y."/>
            <person name="Uchiyama I."/>
            <person name="Ito T."/>
            <person name="Fujiyama A."/>
            <person name="Inagaki F."/>
            <person name="Takami H."/>
        </authorList>
    </citation>
    <scope>NUCLEOTIDE SEQUENCE</scope>
    <source>
        <strain evidence="1">Expedition CK06-06</strain>
    </source>
</reference>
<evidence type="ECO:0000313" key="1">
    <source>
        <dbReference type="EMBL" id="GAI78841.1"/>
    </source>
</evidence>
<dbReference type="InterPro" id="IPR050238">
    <property type="entry name" value="DNA_Rep/Repair_Clamp_Loader"/>
</dbReference>
<sequence>WDATLKMLEDSNDYMLFILCASEDKIPEVARSRCQEFIFHRLDAKTITRKLDMVNQGERLGLSLTALRFIAEFSGGNMRTAEMYLTQAVNLNHGKPKPKQVKRFLERRKML</sequence>
<accession>X1SI56</accession>
<dbReference type="PANTHER" id="PTHR11669:SF0">
    <property type="entry name" value="PROTEIN STICHEL-LIKE 2"/>
    <property type="match status" value="1"/>
</dbReference>
<organism evidence="1">
    <name type="scientific">marine sediment metagenome</name>
    <dbReference type="NCBI Taxonomy" id="412755"/>
    <lineage>
        <taxon>unclassified sequences</taxon>
        <taxon>metagenomes</taxon>
        <taxon>ecological metagenomes</taxon>
    </lineage>
</organism>
<dbReference type="PANTHER" id="PTHR11669">
    <property type="entry name" value="REPLICATION FACTOR C / DNA POLYMERASE III GAMMA-TAU SUBUNIT"/>
    <property type="match status" value="1"/>
</dbReference>
<dbReference type="InterPro" id="IPR027417">
    <property type="entry name" value="P-loop_NTPase"/>
</dbReference>
<dbReference type="AlphaFoldDB" id="X1SI56"/>
<name>X1SI56_9ZZZZ</name>
<proteinExistence type="predicted"/>
<dbReference type="Gene3D" id="1.10.8.60">
    <property type="match status" value="1"/>
</dbReference>
<dbReference type="EMBL" id="BARW01007982">
    <property type="protein sequence ID" value="GAI78841.1"/>
    <property type="molecule type" value="Genomic_DNA"/>
</dbReference>
<protein>
    <recommendedName>
        <fullName evidence="2">DNA polymerase III gamma subunit domain-containing protein</fullName>
    </recommendedName>
</protein>
<dbReference type="GO" id="GO:0006261">
    <property type="term" value="P:DNA-templated DNA replication"/>
    <property type="evidence" value="ECO:0007669"/>
    <property type="project" value="TreeGrafter"/>
</dbReference>
<dbReference type="SUPFAM" id="SSF52540">
    <property type="entry name" value="P-loop containing nucleoside triphosphate hydrolases"/>
    <property type="match status" value="1"/>
</dbReference>
<comment type="caution">
    <text evidence="1">The sequence shown here is derived from an EMBL/GenBank/DDBJ whole genome shotgun (WGS) entry which is preliminary data.</text>
</comment>
<feature type="non-terminal residue" evidence="1">
    <location>
        <position position="1"/>
    </location>
</feature>
<evidence type="ECO:0008006" key="2">
    <source>
        <dbReference type="Google" id="ProtNLM"/>
    </source>
</evidence>